<dbReference type="Pfam" id="PF24161">
    <property type="entry name" value="CCDC39"/>
    <property type="match status" value="2"/>
</dbReference>
<evidence type="ECO:0000256" key="3">
    <source>
        <dbReference type="ARBA" id="ARBA00023054"/>
    </source>
</evidence>
<dbReference type="SUPFAM" id="SSF57997">
    <property type="entry name" value="Tropomyosin"/>
    <property type="match status" value="1"/>
</dbReference>
<evidence type="ECO:0000256" key="6">
    <source>
        <dbReference type="SAM" id="MobiDB-lite"/>
    </source>
</evidence>
<comment type="function">
    <text evidence="4">Required for assembly of dynein regulatory complex (DRC) and inner dynein arm (IDA) complexes, which are responsible for ciliary beat regulation, thereby playing a central role in motility in cilia and flagella. Probably acts together with CCDC40 to form a molecular ruler that determines the 96 nanometer (nm) repeat length and arrangements of components in cilia and flagella. Not required for outer dynein arm complexes assembly.</text>
</comment>
<gene>
    <name evidence="7" type="ORF">COCON_G00091960</name>
</gene>
<dbReference type="InterPro" id="IPR033290">
    <property type="entry name" value="CCDC39"/>
</dbReference>
<feature type="coiled-coil region" evidence="5">
    <location>
        <begin position="698"/>
        <end position="725"/>
    </location>
</feature>
<comment type="similarity">
    <text evidence="1">Belongs to the CCDC39 family.</text>
</comment>
<dbReference type="GO" id="GO:0036159">
    <property type="term" value="P:inner dynein arm assembly"/>
    <property type="evidence" value="ECO:0007669"/>
    <property type="project" value="InterPro"/>
</dbReference>
<proteinExistence type="inferred from homology"/>
<comment type="caution">
    <text evidence="7">The sequence shown here is derived from an EMBL/GenBank/DDBJ whole genome shotgun (WGS) entry which is preliminary data.</text>
</comment>
<keyword evidence="8" id="KW-1185">Reference proteome</keyword>
<evidence type="ECO:0000256" key="2">
    <source>
        <dbReference type="ARBA" id="ARBA00016725"/>
    </source>
</evidence>
<protein>
    <recommendedName>
        <fullName evidence="2">Coiled-coil domain-containing protein 39</fullName>
    </recommendedName>
</protein>
<dbReference type="Proteomes" id="UP001152803">
    <property type="component" value="Unassembled WGS sequence"/>
</dbReference>
<dbReference type="InterPro" id="IPR027967">
    <property type="entry name" value="DUF4612"/>
</dbReference>
<dbReference type="PANTHER" id="PTHR18962:SF0">
    <property type="entry name" value="COILED-COIL DOMAIN-CONTAINING PROTEIN 39"/>
    <property type="match status" value="1"/>
</dbReference>
<evidence type="ECO:0000313" key="7">
    <source>
        <dbReference type="EMBL" id="KAJ8274571.1"/>
    </source>
</evidence>
<dbReference type="AlphaFoldDB" id="A0A9Q1DLF5"/>
<accession>A0A9Q1DLF5</accession>
<feature type="region of interest" description="Disordered" evidence="6">
    <location>
        <begin position="1"/>
        <end position="26"/>
    </location>
</feature>
<dbReference type="GO" id="GO:0060287">
    <property type="term" value="P:epithelial cilium movement involved in determination of left/right asymmetry"/>
    <property type="evidence" value="ECO:0007669"/>
    <property type="project" value="TreeGrafter"/>
</dbReference>
<evidence type="ECO:0000256" key="5">
    <source>
        <dbReference type="SAM" id="Coils"/>
    </source>
</evidence>
<dbReference type="GO" id="GO:0005576">
    <property type="term" value="C:extracellular region"/>
    <property type="evidence" value="ECO:0007669"/>
    <property type="project" value="GOC"/>
</dbReference>
<dbReference type="EMBL" id="JAFJMO010000006">
    <property type="protein sequence ID" value="KAJ8274571.1"/>
    <property type="molecule type" value="Genomic_DNA"/>
</dbReference>
<feature type="region of interest" description="Disordered" evidence="6">
    <location>
        <begin position="887"/>
        <end position="917"/>
    </location>
</feature>
<sequence>MGCTSAKQVSAVPSDEEGRGKAYSNGDVFTDEYKMKGVEEVKYIRGEEDRVNTRNQENLEKSAISCRGKQKEVAGTNGNKTNIHTSESQQEFFRMLDEKIEKGRDYCSDGEEEALCAALGKEAESEVHLKSLADREVGHMNQVIVKLDKEMDALKAKKEAQEDKISMAAQKLEKLMGQLNWDKVTLDAYLEESARKDEDTMAILKYVEQDKCKIKLVPEMHQEVRHRQERAKERKLFLERQLDNNIEIEKKGLSVQRLAAKLRGEFQKNDGERARVHDELLSLRVTVERVATEVEAKRSQLASVKKDIQTKHSKINAIKLENVVLDEKLRAEMETVLSADERATQMELMLKEEEKKSEIEAHVHRLRMAQPQVIQELQAQRAKEKMKMADISSCRGALNALIIKRTRAEQRSLNQQETINSKDFQIQLLERKIVCVQVEENSLQRQGLRSEELKLVKVLEQEKKTAHMLGHHLKRLQIEISIVKKVSEKDVAERNDLMVKIEELNLVNDTCIKELKKLRASKKETLTDTYILQLELHRLSSILQNKANRVQSLEKEKTQLQETMKEREAAIVVYKVVLQKQLKMAEQERQNLSVDMNEKLLKIDKLRKRYEVMVLSMESPEREGWSPEYYLIKIEKEKEELQHMGNQLDARIYKKDEEIQALENTLYGIYMRNVEYRRAFNNKWSKEQQQQLRLEKEKKMAEEKTAQMRLQVKELQEEIRGMNAILGNSLKEETEQRESQAKMEIQIDCLNKDLGNQKLKLDRVSKQCSKLSREIRSVAESEGKTEEELDIEVRELKDFSKQINSMLQEVIKDNPDLRSALEEQFQEANLSLPAPSCRSSSQQCPRTVSIRNSVSLRTSVSASSIGLRSSAKQFPYLKKVDLGLQLNVTSPHKPNTPPHSAKRNSSSSTRSSISSQP</sequence>
<organism evidence="7 8">
    <name type="scientific">Conger conger</name>
    <name type="common">Conger eel</name>
    <name type="synonym">Muraena conger</name>
    <dbReference type="NCBI Taxonomy" id="82655"/>
    <lineage>
        <taxon>Eukaryota</taxon>
        <taxon>Metazoa</taxon>
        <taxon>Chordata</taxon>
        <taxon>Craniata</taxon>
        <taxon>Vertebrata</taxon>
        <taxon>Euteleostomi</taxon>
        <taxon>Actinopterygii</taxon>
        <taxon>Neopterygii</taxon>
        <taxon>Teleostei</taxon>
        <taxon>Anguilliformes</taxon>
        <taxon>Congridae</taxon>
        <taxon>Conger</taxon>
    </lineage>
</organism>
<feature type="coiled-coil region" evidence="5">
    <location>
        <begin position="536"/>
        <end position="651"/>
    </location>
</feature>
<evidence type="ECO:0000256" key="1">
    <source>
        <dbReference type="ARBA" id="ARBA00005805"/>
    </source>
</evidence>
<reference evidence="7" key="1">
    <citation type="journal article" date="2023" name="Science">
        <title>Genome structures resolve the early diversification of teleost fishes.</title>
        <authorList>
            <person name="Parey E."/>
            <person name="Louis A."/>
            <person name="Montfort J."/>
            <person name="Bouchez O."/>
            <person name="Roques C."/>
            <person name="Iampietro C."/>
            <person name="Lluch J."/>
            <person name="Castinel A."/>
            <person name="Donnadieu C."/>
            <person name="Desvignes T."/>
            <person name="Floi Bucao C."/>
            <person name="Jouanno E."/>
            <person name="Wen M."/>
            <person name="Mejri S."/>
            <person name="Dirks R."/>
            <person name="Jansen H."/>
            <person name="Henkel C."/>
            <person name="Chen W.J."/>
            <person name="Zahm M."/>
            <person name="Cabau C."/>
            <person name="Klopp C."/>
            <person name="Thompson A.W."/>
            <person name="Robinson-Rechavi M."/>
            <person name="Braasch I."/>
            <person name="Lecointre G."/>
            <person name="Bobe J."/>
            <person name="Postlethwait J.H."/>
            <person name="Berthelot C."/>
            <person name="Roest Crollius H."/>
            <person name="Guiguen Y."/>
        </authorList>
    </citation>
    <scope>NUCLEOTIDE SEQUENCE</scope>
    <source>
        <strain evidence="7">Concon-B</strain>
    </source>
</reference>
<evidence type="ECO:0000313" key="8">
    <source>
        <dbReference type="Proteomes" id="UP001152803"/>
    </source>
</evidence>
<dbReference type="OrthoDB" id="10259720at2759"/>
<dbReference type="GO" id="GO:0005930">
    <property type="term" value="C:axoneme"/>
    <property type="evidence" value="ECO:0007669"/>
    <property type="project" value="InterPro"/>
</dbReference>
<dbReference type="Pfam" id="PF15389">
    <property type="entry name" value="DUF4612"/>
    <property type="match status" value="1"/>
</dbReference>
<feature type="coiled-coil region" evidence="5">
    <location>
        <begin position="144"/>
        <end position="178"/>
    </location>
</feature>
<evidence type="ECO:0000256" key="4">
    <source>
        <dbReference type="ARBA" id="ARBA00045182"/>
    </source>
</evidence>
<keyword evidence="3 5" id="KW-0175">Coiled coil</keyword>
<feature type="compositionally biased region" description="Low complexity" evidence="6">
    <location>
        <begin position="905"/>
        <end position="917"/>
    </location>
</feature>
<dbReference type="GO" id="GO:0060285">
    <property type="term" value="P:cilium-dependent cell motility"/>
    <property type="evidence" value="ECO:0007669"/>
    <property type="project" value="TreeGrafter"/>
</dbReference>
<name>A0A9Q1DLF5_CONCO</name>
<dbReference type="PANTHER" id="PTHR18962">
    <property type="entry name" value="COILED-COIL DOMAIN-CONTAINING PROTEIN 39"/>
    <property type="match status" value="1"/>
</dbReference>